<dbReference type="SUPFAM" id="SSF82679">
    <property type="entry name" value="N-utilization substance G protein NusG, N-terminal domain"/>
    <property type="match status" value="1"/>
</dbReference>
<keyword evidence="2" id="KW-0805">Transcription regulation</keyword>
<dbReference type="InterPro" id="IPR008991">
    <property type="entry name" value="Translation_prot_SH3-like_sf"/>
</dbReference>
<dbReference type="Proteomes" id="UP000810171">
    <property type="component" value="Unassembled WGS sequence"/>
</dbReference>
<dbReference type="InterPro" id="IPR036735">
    <property type="entry name" value="NGN_dom_sf"/>
</dbReference>
<comment type="caution">
    <text evidence="5">The sequence shown here is derived from an EMBL/GenBank/DDBJ whole genome shotgun (WGS) entry which is preliminary data.</text>
</comment>
<evidence type="ECO:0000313" key="6">
    <source>
        <dbReference type="Proteomes" id="UP000810171"/>
    </source>
</evidence>
<sequence length="163" mass="18599">MSDYKWYVIQSKPGQAQRAANELENQGFETFLPIIKVEKLVRGTRTLREEPLFPGYVFIELSELSSNWRPIRSTRGVARLITFGDKPAVVPDDVIEQIRDSVKQQAEISSLEPNQPVIIQDGPFSHLNAVFMEYDGDKRAFLLLELLGKWQRLSVPLSAIRKA</sequence>
<dbReference type="InterPro" id="IPR010215">
    <property type="entry name" value="Transcription_antiterm_RfaH"/>
</dbReference>
<dbReference type="PANTHER" id="PTHR30265">
    <property type="entry name" value="RHO-INTERACTING TRANSCRIPTION TERMINATION FACTOR NUSG"/>
    <property type="match status" value="1"/>
</dbReference>
<gene>
    <name evidence="5" type="primary">rfaH</name>
    <name evidence="5" type="ORF">H9C73_08915</name>
</gene>
<accession>A0ABS3ZB62</accession>
<dbReference type="InterPro" id="IPR006645">
    <property type="entry name" value="NGN-like_dom"/>
</dbReference>
<evidence type="ECO:0000259" key="4">
    <source>
        <dbReference type="SMART" id="SM00738"/>
    </source>
</evidence>
<evidence type="ECO:0000256" key="1">
    <source>
        <dbReference type="ARBA" id="ARBA00022814"/>
    </source>
</evidence>
<reference evidence="5 6" key="1">
    <citation type="submission" date="2020-09" db="EMBL/GenBank/DDBJ databases">
        <authorList>
            <person name="Tanuku N.R.S."/>
        </authorList>
    </citation>
    <scope>NUCLEOTIDE SEQUENCE [LARGE SCALE GENOMIC DNA]</scope>
    <source>
        <strain evidence="5 6">AK62</strain>
    </source>
</reference>
<keyword evidence="1" id="KW-0889">Transcription antitermination</keyword>
<keyword evidence="3" id="KW-0804">Transcription</keyword>
<dbReference type="SMART" id="SM00738">
    <property type="entry name" value="NGN"/>
    <property type="match status" value="1"/>
</dbReference>
<keyword evidence="6" id="KW-1185">Reference proteome</keyword>
<dbReference type="RefSeq" id="WP_209287477.1">
    <property type="nucleotide sequence ID" value="NZ_JACVEW010000012.1"/>
</dbReference>
<dbReference type="InterPro" id="IPR043425">
    <property type="entry name" value="NusG-like"/>
</dbReference>
<feature type="domain" description="NusG-like N-terminal" evidence="4">
    <location>
        <begin position="3"/>
        <end position="102"/>
    </location>
</feature>
<dbReference type="PANTHER" id="PTHR30265:SF7">
    <property type="entry name" value="TRANSCRIPTION ANTITERMINATION PROTEIN RFAH"/>
    <property type="match status" value="1"/>
</dbReference>
<dbReference type="Gene3D" id="3.30.70.940">
    <property type="entry name" value="NusG, N-terminal domain"/>
    <property type="match status" value="1"/>
</dbReference>
<dbReference type="Pfam" id="PF02357">
    <property type="entry name" value="NusG"/>
    <property type="match status" value="1"/>
</dbReference>
<dbReference type="NCBIfam" id="NF006534">
    <property type="entry name" value="PRK09014.1"/>
    <property type="match status" value="1"/>
</dbReference>
<dbReference type="CDD" id="cd09892">
    <property type="entry name" value="NGN_SP_RfaH"/>
    <property type="match status" value="1"/>
</dbReference>
<organism evidence="5 6">
    <name type="scientific">Marinobacterium alkalitolerans</name>
    <dbReference type="NCBI Taxonomy" id="1542925"/>
    <lineage>
        <taxon>Bacteria</taxon>
        <taxon>Pseudomonadati</taxon>
        <taxon>Pseudomonadota</taxon>
        <taxon>Gammaproteobacteria</taxon>
        <taxon>Oceanospirillales</taxon>
        <taxon>Oceanospirillaceae</taxon>
        <taxon>Marinobacterium</taxon>
    </lineage>
</organism>
<dbReference type="SUPFAM" id="SSF50104">
    <property type="entry name" value="Translation proteins SH3-like domain"/>
    <property type="match status" value="1"/>
</dbReference>
<protein>
    <submittedName>
        <fullName evidence="5">Transcription/translation regulatory transformer protein RfaH</fullName>
    </submittedName>
</protein>
<evidence type="ECO:0000256" key="3">
    <source>
        <dbReference type="ARBA" id="ARBA00023163"/>
    </source>
</evidence>
<evidence type="ECO:0000313" key="5">
    <source>
        <dbReference type="EMBL" id="MBP0048856.1"/>
    </source>
</evidence>
<dbReference type="NCBIfam" id="TIGR01955">
    <property type="entry name" value="RfaH"/>
    <property type="match status" value="1"/>
</dbReference>
<dbReference type="EMBL" id="JACVEW010000012">
    <property type="protein sequence ID" value="MBP0048856.1"/>
    <property type="molecule type" value="Genomic_DNA"/>
</dbReference>
<name>A0ABS3ZB62_9GAMM</name>
<proteinExistence type="predicted"/>
<evidence type="ECO:0000256" key="2">
    <source>
        <dbReference type="ARBA" id="ARBA00023015"/>
    </source>
</evidence>